<accession>A0A845AX40</accession>
<dbReference type="AlphaFoldDB" id="A0A845AX40"/>
<dbReference type="Proteomes" id="UP000446786">
    <property type="component" value="Unassembled WGS sequence"/>
</dbReference>
<protein>
    <recommendedName>
        <fullName evidence="4">Tetratricopeptide repeat protein</fullName>
    </recommendedName>
</protein>
<organism evidence="2 3">
    <name type="scientific">Parerythrobacter jejuensis</name>
    <dbReference type="NCBI Taxonomy" id="795812"/>
    <lineage>
        <taxon>Bacteria</taxon>
        <taxon>Pseudomonadati</taxon>
        <taxon>Pseudomonadota</taxon>
        <taxon>Alphaproteobacteria</taxon>
        <taxon>Sphingomonadales</taxon>
        <taxon>Erythrobacteraceae</taxon>
        <taxon>Parerythrobacter</taxon>
    </lineage>
</organism>
<keyword evidence="3" id="KW-1185">Reference proteome</keyword>
<dbReference type="RefSeq" id="WP_160778113.1">
    <property type="nucleotide sequence ID" value="NZ_BAAAZF010000001.1"/>
</dbReference>
<proteinExistence type="predicted"/>
<dbReference type="Gene3D" id="1.25.40.10">
    <property type="entry name" value="Tetratricopeptide repeat domain"/>
    <property type="match status" value="1"/>
</dbReference>
<name>A0A845AX40_9SPHN</name>
<gene>
    <name evidence="1" type="ORF">GRI94_01955</name>
    <name evidence="2" type="ORF">GRI94_16045</name>
</gene>
<evidence type="ECO:0000313" key="3">
    <source>
        <dbReference type="Proteomes" id="UP000446786"/>
    </source>
</evidence>
<evidence type="ECO:0000313" key="1">
    <source>
        <dbReference type="EMBL" id="MXP30581.1"/>
    </source>
</evidence>
<sequence length="190" mass="21130">MAEQLATDEEINTLVGALQTENDDDIAPIDTLLGKYPDDPRLHFMRGSVLAGKSRPLEAHEAMKRAVEIAPGFAIARYQLGFFEMTSGEADRALSTWGPLLAQPDDNYLRVFVEGMTHLIRDEFEPTIEKFERGIALNQENEPLNNDIRLLMGEIRKLAEKRAENPDADSDDLSATSLILGQFGGNKTIN</sequence>
<dbReference type="SUPFAM" id="SSF48452">
    <property type="entry name" value="TPR-like"/>
    <property type="match status" value="1"/>
</dbReference>
<comment type="caution">
    <text evidence="2">The sequence shown here is derived from an EMBL/GenBank/DDBJ whole genome shotgun (WGS) entry which is preliminary data.</text>
</comment>
<dbReference type="InterPro" id="IPR011990">
    <property type="entry name" value="TPR-like_helical_dom_sf"/>
</dbReference>
<dbReference type="EMBL" id="WTYE01000001">
    <property type="protein sequence ID" value="MXP30581.1"/>
    <property type="molecule type" value="Genomic_DNA"/>
</dbReference>
<dbReference type="EMBL" id="WTYE01000001">
    <property type="protein sequence ID" value="MXP33341.1"/>
    <property type="molecule type" value="Genomic_DNA"/>
</dbReference>
<dbReference type="OrthoDB" id="7508099at2"/>
<evidence type="ECO:0000313" key="2">
    <source>
        <dbReference type="EMBL" id="MXP33341.1"/>
    </source>
</evidence>
<evidence type="ECO:0008006" key="4">
    <source>
        <dbReference type="Google" id="ProtNLM"/>
    </source>
</evidence>
<reference evidence="2 3" key="1">
    <citation type="submission" date="2019-12" db="EMBL/GenBank/DDBJ databases">
        <title>Genomic-based taxomic classification of the family Erythrobacteraceae.</title>
        <authorList>
            <person name="Xu L."/>
        </authorList>
    </citation>
    <scope>NUCLEOTIDE SEQUENCE [LARGE SCALE GENOMIC DNA]</scope>
    <source>
        <strain evidence="2 3">JCM 16677</strain>
    </source>
</reference>